<comment type="caution">
    <text evidence="1">The sequence shown here is derived from an EMBL/GenBank/DDBJ whole genome shotgun (WGS) entry which is preliminary data.</text>
</comment>
<dbReference type="AlphaFoldDB" id="A0A7X4LL01"/>
<keyword evidence="2" id="KW-1185">Reference proteome</keyword>
<sequence length="224" mass="25765">MSIDLSSNRIKGKFDSLKHSQSYKDTKTLEAKGASIVQALNKERASSLFGSESLRIRCVEFFRDVEDWKYGMEKGCRGSYYTRYFDEITPSKAWDVLDRVSEQFNRDPNDTYALLKILNEVKGMGNVRLNQNNDHASQKVASSFLRIMYPEKFGVVDWRVASVINNESGSREKLKNKYNKIYASEASELIDFYREKGRAVGMRAADVEMTIFSISLEVWPEKTT</sequence>
<evidence type="ECO:0000313" key="2">
    <source>
        <dbReference type="Proteomes" id="UP000462621"/>
    </source>
</evidence>
<evidence type="ECO:0000313" key="1">
    <source>
        <dbReference type="EMBL" id="MZI93915.1"/>
    </source>
</evidence>
<dbReference type="RefSeq" id="WP_161155813.1">
    <property type="nucleotide sequence ID" value="NZ_WEKT01000019.1"/>
</dbReference>
<organism evidence="1 2">
    <name type="scientific">Vibrio eleionomae</name>
    <dbReference type="NCBI Taxonomy" id="2653505"/>
    <lineage>
        <taxon>Bacteria</taxon>
        <taxon>Pseudomonadati</taxon>
        <taxon>Pseudomonadota</taxon>
        <taxon>Gammaproteobacteria</taxon>
        <taxon>Vibrionales</taxon>
        <taxon>Vibrionaceae</taxon>
        <taxon>Vibrio</taxon>
    </lineage>
</organism>
<accession>A0A7X4LL01</accession>
<protein>
    <submittedName>
        <fullName evidence="1">Uncharacterized protein</fullName>
    </submittedName>
</protein>
<reference evidence="1 2" key="1">
    <citation type="submission" date="2019-10" db="EMBL/GenBank/DDBJ databases">
        <title>Vibrio sp. nov. isolated from a shrimp pond.</title>
        <authorList>
            <person name="Gomez-Gil B."/>
            <person name="Enciso-Ibarra J."/>
            <person name="Enciso-Ibarra K."/>
            <person name="Bolan-Mejia C."/>
        </authorList>
    </citation>
    <scope>NUCLEOTIDE SEQUENCE [LARGE SCALE GENOMIC DNA]</scope>
    <source>
        <strain evidence="1 2">CAIM 722</strain>
    </source>
</reference>
<proteinExistence type="predicted"/>
<dbReference type="Proteomes" id="UP000462621">
    <property type="component" value="Unassembled WGS sequence"/>
</dbReference>
<gene>
    <name evidence="1" type="ORF">F9817_11995</name>
</gene>
<dbReference type="EMBL" id="WEKT01000019">
    <property type="protein sequence ID" value="MZI93915.1"/>
    <property type="molecule type" value="Genomic_DNA"/>
</dbReference>
<name>A0A7X4LL01_9VIBR</name>